<dbReference type="AlphaFoldDB" id="A0AAN9T1G2"/>
<feature type="domain" description="F-box associated beta-propeller type 1" evidence="1">
    <location>
        <begin position="144"/>
        <end position="361"/>
    </location>
</feature>
<protein>
    <recommendedName>
        <fullName evidence="1">F-box associated beta-propeller type 1 domain-containing protein</fullName>
    </recommendedName>
</protein>
<evidence type="ECO:0000259" key="1">
    <source>
        <dbReference type="Pfam" id="PF07734"/>
    </source>
</evidence>
<proteinExistence type="predicted"/>
<dbReference type="PANTHER" id="PTHR31672">
    <property type="entry name" value="BNACNNG10540D PROTEIN"/>
    <property type="match status" value="1"/>
</dbReference>
<reference evidence="2 3" key="1">
    <citation type="submission" date="2024-01" db="EMBL/GenBank/DDBJ databases">
        <title>The genomes of 5 underutilized Papilionoideae crops provide insights into root nodulation and disease resistanc.</title>
        <authorList>
            <person name="Jiang F."/>
        </authorList>
    </citation>
    <scope>NUCLEOTIDE SEQUENCE [LARGE SCALE GENOMIC DNA]</scope>
    <source>
        <strain evidence="2">DUOXIRENSHENG_FW03</strain>
        <tissue evidence="2">Leaves</tissue>
    </source>
</reference>
<dbReference type="PANTHER" id="PTHR31672:SF13">
    <property type="entry name" value="F-BOX PROTEIN CPR30-LIKE"/>
    <property type="match status" value="1"/>
</dbReference>
<accession>A0AAN9T1G2</accession>
<keyword evidence="3" id="KW-1185">Reference proteome</keyword>
<sequence>MLRVIHLPRHRGPELKRKDQGSNIGKGKGYDPFWCYARWNLDVEGSFYKRIGRGNKLRKGDRHIPLRCCAKWCLDIRGCVNKLWLSLISDPKFGVSHYDLAIGPSHRLLLVTNHIFAESLDIDDTSKAVRFILPPISPPSHGEQRDHADLQKPEVLGACRGLILLYYDKSSDLILWNPSISFHKLLPNFDYGLTLMFLYGFWYDKSSDDYLLILIGGLYDSRAYDSDYDSENDDKYQAYYQIFSFKTASYDMDDFFYSYESLGERFRVGTLFNEALHWIVYSQDKLIPVILVFDVIQRSFSEISLVDHFTGEKYEITCLRVVRGCLGVEFLVRSTSEDEIWVMEEYKRESSWTKITVVPTTKDIEMIESNIIGRGRIEKLRAKKELIKHLIYGGDVYTANLRFAIYRESLLSLSGDTDTQETTKDYHPEAIDYDCGETTHPTGVAKLLVCLTKCQLERCFWCSDSLSGDTFTGRDDDLGQFLWVKDS</sequence>
<dbReference type="Proteomes" id="UP001386955">
    <property type="component" value="Unassembled WGS sequence"/>
</dbReference>
<dbReference type="Pfam" id="PF07734">
    <property type="entry name" value="FBA_1"/>
    <property type="match status" value="1"/>
</dbReference>
<dbReference type="InterPro" id="IPR017451">
    <property type="entry name" value="F-box-assoc_interact_dom"/>
</dbReference>
<organism evidence="2 3">
    <name type="scientific">Psophocarpus tetragonolobus</name>
    <name type="common">Winged bean</name>
    <name type="synonym">Dolichos tetragonolobus</name>
    <dbReference type="NCBI Taxonomy" id="3891"/>
    <lineage>
        <taxon>Eukaryota</taxon>
        <taxon>Viridiplantae</taxon>
        <taxon>Streptophyta</taxon>
        <taxon>Embryophyta</taxon>
        <taxon>Tracheophyta</taxon>
        <taxon>Spermatophyta</taxon>
        <taxon>Magnoliopsida</taxon>
        <taxon>eudicotyledons</taxon>
        <taxon>Gunneridae</taxon>
        <taxon>Pentapetalae</taxon>
        <taxon>rosids</taxon>
        <taxon>fabids</taxon>
        <taxon>Fabales</taxon>
        <taxon>Fabaceae</taxon>
        <taxon>Papilionoideae</taxon>
        <taxon>50 kb inversion clade</taxon>
        <taxon>NPAAA clade</taxon>
        <taxon>indigoferoid/millettioid clade</taxon>
        <taxon>Phaseoleae</taxon>
        <taxon>Psophocarpus</taxon>
    </lineage>
</organism>
<dbReference type="EMBL" id="JAYMYS010000001">
    <property type="protein sequence ID" value="KAK7411983.1"/>
    <property type="molecule type" value="Genomic_DNA"/>
</dbReference>
<evidence type="ECO:0000313" key="2">
    <source>
        <dbReference type="EMBL" id="KAK7411983.1"/>
    </source>
</evidence>
<dbReference type="NCBIfam" id="TIGR01640">
    <property type="entry name" value="F_box_assoc_1"/>
    <property type="match status" value="1"/>
</dbReference>
<dbReference type="InterPro" id="IPR006527">
    <property type="entry name" value="F-box-assoc_dom_typ1"/>
</dbReference>
<gene>
    <name evidence="2" type="ORF">VNO78_03428</name>
</gene>
<dbReference type="InterPro" id="IPR050796">
    <property type="entry name" value="SCF_F-box_component"/>
</dbReference>
<name>A0AAN9T1G2_PSOTE</name>
<comment type="caution">
    <text evidence="2">The sequence shown here is derived from an EMBL/GenBank/DDBJ whole genome shotgun (WGS) entry which is preliminary data.</text>
</comment>
<evidence type="ECO:0000313" key="3">
    <source>
        <dbReference type="Proteomes" id="UP001386955"/>
    </source>
</evidence>